<comment type="caution">
    <text evidence="2">The sequence shown here is derived from an EMBL/GenBank/DDBJ whole genome shotgun (WGS) entry which is preliminary data.</text>
</comment>
<proteinExistence type="predicted"/>
<keyword evidence="3" id="KW-1185">Reference proteome</keyword>
<feature type="compositionally biased region" description="Basic and acidic residues" evidence="1">
    <location>
        <begin position="33"/>
        <end position="51"/>
    </location>
</feature>
<feature type="compositionally biased region" description="Gly residues" evidence="1">
    <location>
        <begin position="8"/>
        <end position="17"/>
    </location>
</feature>
<accession>A0A495W035</accession>
<name>A0A495W035_9PSEU</name>
<evidence type="ECO:0000256" key="1">
    <source>
        <dbReference type="SAM" id="MobiDB-lite"/>
    </source>
</evidence>
<sequence>MTRRSGRGRPGSTGGRPAGLPGVSAPGPAGEPSRGEARHRDQQRHGEDGRQQHPRRAGPGQRCGVTAPTGRLPLSAAWERRNAAVGRGACIPWSSWFRRSCWLITEARIPPLAGVLRFPRRHRWSTSGPPRRRGVRDGDGRPLVEPPVAVVPGADADLTGVDRRWSCSPSARRPASPAGGRTMPSWFPDRAVTLSGANHSDSRISSGHGTSPARTTGLPVRERRASAPSARCRRRRGPRSAPDRAAVTPSTARSAGPARRPRGVRWPLRARPPPPPARCPRSRARAPAAPPPSRPRPSTKDGRGR</sequence>
<feature type="compositionally biased region" description="Low complexity" evidence="1">
    <location>
        <begin position="168"/>
        <end position="181"/>
    </location>
</feature>
<feature type="region of interest" description="Disordered" evidence="1">
    <location>
        <begin position="125"/>
        <end position="305"/>
    </location>
</feature>
<gene>
    <name evidence="2" type="ORF">C8E97_3133</name>
</gene>
<feature type="compositionally biased region" description="Low complexity" evidence="1">
    <location>
        <begin position="239"/>
        <end position="258"/>
    </location>
</feature>
<evidence type="ECO:0000313" key="2">
    <source>
        <dbReference type="EMBL" id="RKT54490.1"/>
    </source>
</evidence>
<dbReference type="Proteomes" id="UP000282084">
    <property type="component" value="Unassembled WGS sequence"/>
</dbReference>
<feature type="compositionally biased region" description="Basic residues" evidence="1">
    <location>
        <begin position="125"/>
        <end position="134"/>
    </location>
</feature>
<protein>
    <submittedName>
        <fullName evidence="2">Uncharacterized protein</fullName>
    </submittedName>
</protein>
<dbReference type="EMBL" id="RBXO01000001">
    <property type="protein sequence ID" value="RKT54490.1"/>
    <property type="molecule type" value="Genomic_DNA"/>
</dbReference>
<feature type="compositionally biased region" description="Polar residues" evidence="1">
    <location>
        <begin position="195"/>
        <end position="214"/>
    </location>
</feature>
<dbReference type="AlphaFoldDB" id="A0A495W035"/>
<feature type="region of interest" description="Disordered" evidence="1">
    <location>
        <begin position="1"/>
        <end position="69"/>
    </location>
</feature>
<organism evidence="2 3">
    <name type="scientific">Saccharothrix australiensis</name>
    <dbReference type="NCBI Taxonomy" id="2072"/>
    <lineage>
        <taxon>Bacteria</taxon>
        <taxon>Bacillati</taxon>
        <taxon>Actinomycetota</taxon>
        <taxon>Actinomycetes</taxon>
        <taxon>Pseudonocardiales</taxon>
        <taxon>Pseudonocardiaceae</taxon>
        <taxon>Saccharothrix</taxon>
    </lineage>
</organism>
<reference evidence="2 3" key="1">
    <citation type="submission" date="2018-10" db="EMBL/GenBank/DDBJ databases">
        <title>Sequencing the genomes of 1000 actinobacteria strains.</title>
        <authorList>
            <person name="Klenk H.-P."/>
        </authorList>
    </citation>
    <scope>NUCLEOTIDE SEQUENCE [LARGE SCALE GENOMIC DNA]</scope>
    <source>
        <strain evidence="2 3">DSM 43800</strain>
    </source>
</reference>
<evidence type="ECO:0000313" key="3">
    <source>
        <dbReference type="Proteomes" id="UP000282084"/>
    </source>
</evidence>